<dbReference type="RefSeq" id="WP_131328474.1">
    <property type="nucleotide sequence ID" value="NZ_CP044016.1"/>
</dbReference>
<proteinExistence type="predicted"/>
<keyword evidence="2" id="KW-1185">Reference proteome</keyword>
<sequence length="169" mass="19593">MSYSVGNTKTISDYYTLYDEDNDVDNSSMRETNHEVQDNSNKIEQKLLDINHLPSYYTQIEGDDRDIELTPMTIQNAANLFNNLPEDIKDKLKYENVTKSEYGTINFDWFNEDDGHFSLEIGDNALGFYLNTPSKTIVKNNLRIDSANVRIILVNLISELYKEELAFRD</sequence>
<gene>
    <name evidence="1" type="ORF">E0W69_002515</name>
</gene>
<protein>
    <submittedName>
        <fullName evidence="1">Uncharacterized protein</fullName>
    </submittedName>
</protein>
<name>A0A5P2FWN0_9BACT</name>
<evidence type="ECO:0000313" key="2">
    <source>
        <dbReference type="Proteomes" id="UP000292424"/>
    </source>
</evidence>
<dbReference type="AlphaFoldDB" id="A0A5P2FWN0"/>
<evidence type="ECO:0000313" key="1">
    <source>
        <dbReference type="EMBL" id="QES87585.1"/>
    </source>
</evidence>
<dbReference type="Proteomes" id="UP000292424">
    <property type="component" value="Chromosome"/>
</dbReference>
<dbReference type="KEGG" id="arac:E0W69_002515"/>
<dbReference type="EMBL" id="CP044016">
    <property type="protein sequence ID" value="QES87585.1"/>
    <property type="molecule type" value="Genomic_DNA"/>
</dbReference>
<organism evidence="1 2">
    <name type="scientific">Rhizosphaericola mali</name>
    <dbReference type="NCBI Taxonomy" id="2545455"/>
    <lineage>
        <taxon>Bacteria</taxon>
        <taxon>Pseudomonadati</taxon>
        <taxon>Bacteroidota</taxon>
        <taxon>Chitinophagia</taxon>
        <taxon>Chitinophagales</taxon>
        <taxon>Chitinophagaceae</taxon>
        <taxon>Rhizosphaericola</taxon>
    </lineage>
</organism>
<reference evidence="1 2" key="1">
    <citation type="submission" date="2019-09" db="EMBL/GenBank/DDBJ databases">
        <title>Complete genome sequence of Arachidicoccus sp. B3-10 isolated from apple orchard soil.</title>
        <authorList>
            <person name="Kim H.S."/>
            <person name="Han K.-I."/>
            <person name="Suh M.K."/>
            <person name="Lee K.C."/>
            <person name="Eom M.K."/>
            <person name="Kim J.-S."/>
            <person name="Kang S.W."/>
            <person name="Sin Y."/>
            <person name="Lee J.-S."/>
        </authorList>
    </citation>
    <scope>NUCLEOTIDE SEQUENCE [LARGE SCALE GENOMIC DNA]</scope>
    <source>
        <strain evidence="1 2">B3-10</strain>
    </source>
</reference>
<accession>A0A5P2FWN0</accession>